<reference evidence="3" key="1">
    <citation type="submission" date="2021-01" db="EMBL/GenBank/DDBJ databases">
        <title>Caligus Genome Assembly.</title>
        <authorList>
            <person name="Gallardo-Escarate C."/>
        </authorList>
    </citation>
    <scope>NUCLEOTIDE SEQUENCE [LARGE SCALE GENOMIC DNA]</scope>
</reference>
<feature type="region of interest" description="Disordered" evidence="1">
    <location>
        <begin position="1"/>
        <end position="33"/>
    </location>
</feature>
<dbReference type="AlphaFoldDB" id="A0A7T8GQK0"/>
<dbReference type="Proteomes" id="UP000595437">
    <property type="component" value="Chromosome 15"/>
</dbReference>
<keyword evidence="3" id="KW-1185">Reference proteome</keyword>
<name>A0A7T8GQK0_CALRO</name>
<evidence type="ECO:0000313" key="3">
    <source>
        <dbReference type="Proteomes" id="UP000595437"/>
    </source>
</evidence>
<proteinExistence type="predicted"/>
<protein>
    <submittedName>
        <fullName evidence="2">Uncharacterized protein</fullName>
    </submittedName>
</protein>
<dbReference type="EMBL" id="CP045904">
    <property type="protein sequence ID" value="QQP35776.1"/>
    <property type="molecule type" value="Genomic_DNA"/>
</dbReference>
<evidence type="ECO:0000256" key="1">
    <source>
        <dbReference type="SAM" id="MobiDB-lite"/>
    </source>
</evidence>
<evidence type="ECO:0000313" key="2">
    <source>
        <dbReference type="EMBL" id="QQP35776.1"/>
    </source>
</evidence>
<accession>A0A7T8GQK0</accession>
<gene>
    <name evidence="2" type="ORF">FKW44_020659</name>
</gene>
<sequence length="55" mass="6361">MSALPSDKPPDLQVGKRVINNEEKLHGEGKSEKEWACVKIKEKKKIHQRKKSLHE</sequence>
<feature type="compositionally biased region" description="Basic and acidic residues" evidence="1">
    <location>
        <begin position="19"/>
        <end position="33"/>
    </location>
</feature>
<organism evidence="2 3">
    <name type="scientific">Caligus rogercresseyi</name>
    <name type="common">Sea louse</name>
    <dbReference type="NCBI Taxonomy" id="217165"/>
    <lineage>
        <taxon>Eukaryota</taxon>
        <taxon>Metazoa</taxon>
        <taxon>Ecdysozoa</taxon>
        <taxon>Arthropoda</taxon>
        <taxon>Crustacea</taxon>
        <taxon>Multicrustacea</taxon>
        <taxon>Hexanauplia</taxon>
        <taxon>Copepoda</taxon>
        <taxon>Siphonostomatoida</taxon>
        <taxon>Caligidae</taxon>
        <taxon>Caligus</taxon>
    </lineage>
</organism>